<dbReference type="Proteomes" id="UP001057291">
    <property type="component" value="Unassembled WGS sequence"/>
</dbReference>
<dbReference type="Gene3D" id="1.20.1260.10">
    <property type="match status" value="1"/>
</dbReference>
<dbReference type="NCBIfam" id="TIGR02158">
    <property type="entry name" value="PA_CoA_Oxy3"/>
    <property type="match status" value="1"/>
</dbReference>
<evidence type="ECO:0000313" key="2">
    <source>
        <dbReference type="Proteomes" id="UP001057291"/>
    </source>
</evidence>
<comment type="caution">
    <text evidence="1">The sequence shown here is derived from an EMBL/GenBank/DDBJ whole genome shotgun (WGS) entry which is preliminary data.</text>
</comment>
<dbReference type="PANTHER" id="PTHR30458">
    <property type="entry name" value="PHENYLACETIC ACID DEGRADATION PROTEIN PAA"/>
    <property type="match status" value="1"/>
</dbReference>
<dbReference type="PIRSF" id="PIRSF037834">
    <property type="entry name" value="PA_CoA_Oase3"/>
    <property type="match status" value="1"/>
</dbReference>
<evidence type="ECO:0000313" key="1">
    <source>
        <dbReference type="EMBL" id="GIM47768.1"/>
    </source>
</evidence>
<dbReference type="InterPro" id="IPR052703">
    <property type="entry name" value="Aromatic_CoA_ox/epox"/>
</dbReference>
<reference evidence="1" key="1">
    <citation type="journal article" date="2023" name="Int. J. Syst. Evol. Microbiol.">
        <title>Collibacillus ludicampi gen. nov., sp. nov., a new soil bacterium of the family Alicyclobacillaceae.</title>
        <authorList>
            <person name="Jojima T."/>
            <person name="Ioku Y."/>
            <person name="Fukuta Y."/>
            <person name="Shirasaka N."/>
            <person name="Matsumura Y."/>
            <person name="Mori M."/>
        </authorList>
    </citation>
    <scope>NUCLEOTIDE SEQUENCE</scope>
    <source>
        <strain evidence="1">TP075</strain>
    </source>
</reference>
<proteinExistence type="predicted"/>
<dbReference type="EMBL" id="BOQE01000001">
    <property type="protein sequence ID" value="GIM47768.1"/>
    <property type="molecule type" value="Genomic_DNA"/>
</dbReference>
<dbReference type="GO" id="GO:0005829">
    <property type="term" value="C:cytosol"/>
    <property type="evidence" value="ECO:0007669"/>
    <property type="project" value="TreeGrafter"/>
</dbReference>
<dbReference type="InterPro" id="IPR007814">
    <property type="entry name" value="PaaA_PaaC"/>
</dbReference>
<keyword evidence="2" id="KW-1185">Reference proteome</keyword>
<dbReference type="InterPro" id="IPR012347">
    <property type="entry name" value="Ferritin-like"/>
</dbReference>
<dbReference type="AlphaFoldDB" id="A0AAV4LJ19"/>
<sequence length="277" mass="31902">MTELQRVLDANQAKELEGFRDALVELLYQLADDDFILSYRGSEWLGLAPHIEEDVSFSSISQDTMGHAVAFYEMLESLGEGKADDLAQLRQPEAFRNAILVERPNGSGHYMEKPQYDWAYTVVRFYLYELFKQVRLESLVHSTYVPLAQLARKMMPELHYHLIHWSVWLKQLANSTDEAKSKMVNALQKAWVDLGDLFDLGPQADAIVQHGLIEGEELLRERWIHRVKQTLEVNRLPWFGKPVKGEYNGRAGKHTDDLVTALQTLSEVYRLDPAANW</sequence>
<dbReference type="RefSeq" id="WP_282200711.1">
    <property type="nucleotide sequence ID" value="NZ_BOQE01000001.1"/>
</dbReference>
<dbReference type="SUPFAM" id="SSF47240">
    <property type="entry name" value="Ferritin-like"/>
    <property type="match status" value="1"/>
</dbReference>
<dbReference type="Pfam" id="PF05138">
    <property type="entry name" value="PaaA_PaaC"/>
    <property type="match status" value="1"/>
</dbReference>
<dbReference type="GO" id="GO:0010124">
    <property type="term" value="P:phenylacetate catabolic process"/>
    <property type="evidence" value="ECO:0007669"/>
    <property type="project" value="InterPro"/>
</dbReference>
<dbReference type="PANTHER" id="PTHR30458:SF0">
    <property type="entry name" value="1,2-PHENYLACETYL-COA EPOXIDASE, SUBUNIT C"/>
    <property type="match status" value="1"/>
</dbReference>
<dbReference type="InterPro" id="IPR009078">
    <property type="entry name" value="Ferritin-like_SF"/>
</dbReference>
<organism evidence="1 2">
    <name type="scientific">Collibacillus ludicampi</name>
    <dbReference type="NCBI Taxonomy" id="2771369"/>
    <lineage>
        <taxon>Bacteria</taxon>
        <taxon>Bacillati</taxon>
        <taxon>Bacillota</taxon>
        <taxon>Bacilli</taxon>
        <taxon>Bacillales</taxon>
        <taxon>Alicyclobacillaceae</taxon>
        <taxon>Collibacillus</taxon>
    </lineage>
</organism>
<dbReference type="InterPro" id="IPR011882">
    <property type="entry name" value="PaaC"/>
</dbReference>
<protein>
    <submittedName>
        <fullName evidence="1">Phenylacetic acid degradation protein</fullName>
    </submittedName>
</protein>
<accession>A0AAV4LJ19</accession>
<gene>
    <name evidence="1" type="primary">paaC</name>
    <name evidence="1" type="ORF">DNHGIG_33170</name>
</gene>
<name>A0AAV4LJ19_9BACL</name>